<gene>
    <name evidence="1" type="ORF">OTU49_016217</name>
</gene>
<feature type="non-terminal residue" evidence="1">
    <location>
        <position position="1"/>
    </location>
</feature>
<accession>A0AAW0Y7M4</accession>
<evidence type="ECO:0000313" key="2">
    <source>
        <dbReference type="Proteomes" id="UP001445076"/>
    </source>
</evidence>
<dbReference type="Proteomes" id="UP001445076">
    <property type="component" value="Unassembled WGS sequence"/>
</dbReference>
<protein>
    <submittedName>
        <fullName evidence="1">Uncharacterized protein</fullName>
    </submittedName>
</protein>
<comment type="caution">
    <text evidence="1">The sequence shown here is derived from an EMBL/GenBank/DDBJ whole genome shotgun (WGS) entry which is preliminary data.</text>
</comment>
<dbReference type="AlphaFoldDB" id="A0AAW0Y7M4"/>
<organism evidence="1 2">
    <name type="scientific">Cherax quadricarinatus</name>
    <name type="common">Australian red claw crayfish</name>
    <dbReference type="NCBI Taxonomy" id="27406"/>
    <lineage>
        <taxon>Eukaryota</taxon>
        <taxon>Metazoa</taxon>
        <taxon>Ecdysozoa</taxon>
        <taxon>Arthropoda</taxon>
        <taxon>Crustacea</taxon>
        <taxon>Multicrustacea</taxon>
        <taxon>Malacostraca</taxon>
        <taxon>Eumalacostraca</taxon>
        <taxon>Eucarida</taxon>
        <taxon>Decapoda</taxon>
        <taxon>Pleocyemata</taxon>
        <taxon>Astacidea</taxon>
        <taxon>Parastacoidea</taxon>
        <taxon>Parastacidae</taxon>
        <taxon>Cherax</taxon>
    </lineage>
</organism>
<proteinExistence type="predicted"/>
<sequence>ARLPPVRTPSYDNSYDTSSLVGFSTHSLRGRSHHARHATTTSVAAAIAAARKNASDNALDHDTSILPIFQKLLSERQRGYHGHARDFTMSSCPNITIKCDIVEYL</sequence>
<keyword evidence="2" id="KW-1185">Reference proteome</keyword>
<dbReference type="EMBL" id="JARKIK010000013">
    <property type="protein sequence ID" value="KAK8747895.1"/>
    <property type="molecule type" value="Genomic_DNA"/>
</dbReference>
<reference evidence="1 2" key="1">
    <citation type="journal article" date="2024" name="BMC Genomics">
        <title>Genome assembly of redclaw crayfish (Cherax quadricarinatus) provides insights into its immune adaptation and hypoxia tolerance.</title>
        <authorList>
            <person name="Liu Z."/>
            <person name="Zheng J."/>
            <person name="Li H."/>
            <person name="Fang K."/>
            <person name="Wang S."/>
            <person name="He J."/>
            <person name="Zhou D."/>
            <person name="Weng S."/>
            <person name="Chi M."/>
            <person name="Gu Z."/>
            <person name="He J."/>
            <person name="Li F."/>
            <person name="Wang M."/>
        </authorList>
    </citation>
    <scope>NUCLEOTIDE SEQUENCE [LARGE SCALE GENOMIC DNA]</scope>
    <source>
        <strain evidence="1">ZL_2023a</strain>
    </source>
</reference>
<evidence type="ECO:0000313" key="1">
    <source>
        <dbReference type="EMBL" id="KAK8747895.1"/>
    </source>
</evidence>
<name>A0AAW0Y7M4_CHEQU</name>